<dbReference type="AlphaFoldDB" id="A0A438HLW1"/>
<evidence type="ECO:0000313" key="1">
    <source>
        <dbReference type="EMBL" id="RVW85463.1"/>
    </source>
</evidence>
<dbReference type="EMBL" id="QGNW01000204">
    <property type="protein sequence ID" value="RVW85463.1"/>
    <property type="molecule type" value="Genomic_DNA"/>
</dbReference>
<reference evidence="1 2" key="1">
    <citation type="journal article" date="2018" name="PLoS Genet.">
        <title>Population sequencing reveals clonal diversity and ancestral inbreeding in the grapevine cultivar Chardonnay.</title>
        <authorList>
            <person name="Roach M.J."/>
            <person name="Johnson D.L."/>
            <person name="Bohlmann J."/>
            <person name="van Vuuren H.J."/>
            <person name="Jones S.J."/>
            <person name="Pretorius I.S."/>
            <person name="Schmidt S.A."/>
            <person name="Borneman A.R."/>
        </authorList>
    </citation>
    <scope>NUCLEOTIDE SEQUENCE [LARGE SCALE GENOMIC DNA]</scope>
    <source>
        <strain evidence="2">cv. Chardonnay</strain>
        <tissue evidence="1">Leaf</tissue>
    </source>
</reference>
<protein>
    <recommendedName>
        <fullName evidence="3">Reverse transcriptase domain-containing protein</fullName>
    </recommendedName>
</protein>
<name>A0A438HLW1_VITVI</name>
<accession>A0A438HLW1</accession>
<organism evidence="1 2">
    <name type="scientific">Vitis vinifera</name>
    <name type="common">Grape</name>
    <dbReference type="NCBI Taxonomy" id="29760"/>
    <lineage>
        <taxon>Eukaryota</taxon>
        <taxon>Viridiplantae</taxon>
        <taxon>Streptophyta</taxon>
        <taxon>Embryophyta</taxon>
        <taxon>Tracheophyta</taxon>
        <taxon>Spermatophyta</taxon>
        <taxon>Magnoliopsida</taxon>
        <taxon>eudicotyledons</taxon>
        <taxon>Gunneridae</taxon>
        <taxon>Pentapetalae</taxon>
        <taxon>rosids</taxon>
        <taxon>Vitales</taxon>
        <taxon>Vitaceae</taxon>
        <taxon>Viteae</taxon>
        <taxon>Vitis</taxon>
    </lineage>
</organism>
<comment type="caution">
    <text evidence="1">The sequence shown here is derived from an EMBL/GenBank/DDBJ whole genome shotgun (WGS) entry which is preliminary data.</text>
</comment>
<sequence length="161" mass="18538">MMANTHNRRNWLSKVKVNGCWYTEENDLKDSVVGAFHNLYSEEGEWFPYIDGLSFMELDSNEVERLSFLFSEEEEEVLGFFRDLNEGGKFVKSLNATFLDLVPKKEVMGKVISESQNAFVEGRHILDAVLIANEVVDSRLKNNEGDMLCKLNIEKVYDDVN</sequence>
<dbReference type="Proteomes" id="UP000288805">
    <property type="component" value="Unassembled WGS sequence"/>
</dbReference>
<gene>
    <name evidence="1" type="ORF">CK203_038981</name>
</gene>
<evidence type="ECO:0008006" key="3">
    <source>
        <dbReference type="Google" id="ProtNLM"/>
    </source>
</evidence>
<evidence type="ECO:0000313" key="2">
    <source>
        <dbReference type="Proteomes" id="UP000288805"/>
    </source>
</evidence>
<proteinExistence type="predicted"/>